<accession>A0A9X2KT62</accession>
<gene>
    <name evidence="2" type="ORF">M6D89_09720</name>
</gene>
<keyword evidence="3" id="KW-1185">Reference proteome</keyword>
<organism evidence="2 3">
    <name type="scientific">Gilvimarinus xylanilyticus</name>
    <dbReference type="NCBI Taxonomy" id="2944139"/>
    <lineage>
        <taxon>Bacteria</taxon>
        <taxon>Pseudomonadati</taxon>
        <taxon>Pseudomonadota</taxon>
        <taxon>Gammaproteobacteria</taxon>
        <taxon>Cellvibrionales</taxon>
        <taxon>Cellvibrionaceae</taxon>
        <taxon>Gilvimarinus</taxon>
    </lineage>
</organism>
<reference evidence="2" key="1">
    <citation type="submission" date="2022-05" db="EMBL/GenBank/DDBJ databases">
        <authorList>
            <person name="Sun H.-N."/>
        </authorList>
    </citation>
    <scope>NUCLEOTIDE SEQUENCE</scope>
    <source>
        <strain evidence="2">HB14</strain>
    </source>
</reference>
<dbReference type="InterPro" id="IPR025489">
    <property type="entry name" value="DUF4381"/>
</dbReference>
<evidence type="ECO:0000256" key="1">
    <source>
        <dbReference type="SAM" id="Phobius"/>
    </source>
</evidence>
<proteinExistence type="predicted"/>
<dbReference type="EMBL" id="JAMFTH010000002">
    <property type="protein sequence ID" value="MCP8899576.1"/>
    <property type="molecule type" value="Genomic_DNA"/>
</dbReference>
<comment type="caution">
    <text evidence="2">The sequence shown here is derived from an EMBL/GenBank/DDBJ whole genome shotgun (WGS) entry which is preliminary data.</text>
</comment>
<evidence type="ECO:0000313" key="3">
    <source>
        <dbReference type="Proteomes" id="UP001139319"/>
    </source>
</evidence>
<reference evidence="2" key="2">
    <citation type="submission" date="2023-01" db="EMBL/GenBank/DDBJ databases">
        <title>Gilvimarinus xylanilyticus HB14 isolated from Caulerpa lentillifera aquaculture base in Hainan, China.</title>
        <authorList>
            <person name="Zhang Y.-J."/>
        </authorList>
    </citation>
    <scope>NUCLEOTIDE SEQUENCE</scope>
    <source>
        <strain evidence="2">HB14</strain>
    </source>
</reference>
<dbReference type="Pfam" id="PF14316">
    <property type="entry name" value="DUF4381"/>
    <property type="match status" value="1"/>
</dbReference>
<sequence>MSDGAMDNRDLEGLEIYQLFELMEPLEPAEPVSMFPQGPGWWVLLGTILLIVAIMAGRHYYRRYQNRYRLYAIAEVQALNDDYSPLDISAILKRCLLSHVPRSEIAALTGEQWCEYLNARADHQVTFTNFYRLRDSDEFDPQALKQQAIYWLQNYKAVP</sequence>
<dbReference type="Proteomes" id="UP001139319">
    <property type="component" value="Unassembled WGS sequence"/>
</dbReference>
<name>A0A9X2KT62_9GAMM</name>
<keyword evidence="1" id="KW-1133">Transmembrane helix</keyword>
<dbReference type="RefSeq" id="WP_253967871.1">
    <property type="nucleotide sequence ID" value="NZ_JAMFTH010000002.1"/>
</dbReference>
<dbReference type="AlphaFoldDB" id="A0A9X2KT62"/>
<protein>
    <submittedName>
        <fullName evidence="2">DUF4381 domain-containing protein</fullName>
    </submittedName>
</protein>
<feature type="transmembrane region" description="Helical" evidence="1">
    <location>
        <begin position="41"/>
        <end position="61"/>
    </location>
</feature>
<keyword evidence="1" id="KW-0472">Membrane</keyword>
<keyword evidence="1" id="KW-0812">Transmembrane</keyword>
<evidence type="ECO:0000313" key="2">
    <source>
        <dbReference type="EMBL" id="MCP8899576.1"/>
    </source>
</evidence>